<protein>
    <submittedName>
        <fullName evidence="2">Uncharacterized protein</fullName>
    </submittedName>
</protein>
<reference evidence="2" key="1">
    <citation type="submission" date="2019-01" db="EMBL/GenBank/DDBJ databases">
        <title>Colletotrichum abscissum LGMF1257.</title>
        <authorList>
            <person name="Baroncelli R."/>
        </authorList>
    </citation>
    <scope>NUCLEOTIDE SEQUENCE</scope>
    <source>
        <strain evidence="2">Ca142</strain>
    </source>
</reference>
<comment type="caution">
    <text evidence="2">The sequence shown here is derived from an EMBL/GenBank/DDBJ whole genome shotgun (WGS) entry which is preliminary data.</text>
</comment>
<sequence>MLAATTHDLSPPPSSLNTHHALRDPVRGEGFPRSQVMGPSASPEFSTWDESDGDFHPVGSGRVGTGNWAPSR</sequence>
<name>A0A9P9XPN3_9PEZI</name>
<proteinExistence type="predicted"/>
<evidence type="ECO:0000313" key="2">
    <source>
        <dbReference type="EMBL" id="KAI3557386.1"/>
    </source>
</evidence>
<evidence type="ECO:0000313" key="3">
    <source>
        <dbReference type="Proteomes" id="UP001056436"/>
    </source>
</evidence>
<dbReference type="Proteomes" id="UP001056436">
    <property type="component" value="Unassembled WGS sequence"/>
</dbReference>
<accession>A0A9P9XPN3</accession>
<keyword evidence="3" id="KW-1185">Reference proteome</keyword>
<organism evidence="2 3">
    <name type="scientific">Colletotrichum abscissum</name>
    <dbReference type="NCBI Taxonomy" id="1671311"/>
    <lineage>
        <taxon>Eukaryota</taxon>
        <taxon>Fungi</taxon>
        <taxon>Dikarya</taxon>
        <taxon>Ascomycota</taxon>
        <taxon>Pezizomycotina</taxon>
        <taxon>Sordariomycetes</taxon>
        <taxon>Hypocreomycetidae</taxon>
        <taxon>Glomerellales</taxon>
        <taxon>Glomerellaceae</taxon>
        <taxon>Colletotrichum</taxon>
        <taxon>Colletotrichum acutatum species complex</taxon>
    </lineage>
</organism>
<evidence type="ECO:0000256" key="1">
    <source>
        <dbReference type="SAM" id="MobiDB-lite"/>
    </source>
</evidence>
<dbReference type="EMBL" id="SDAQ01000008">
    <property type="protein sequence ID" value="KAI3557386.1"/>
    <property type="molecule type" value="Genomic_DNA"/>
</dbReference>
<feature type="region of interest" description="Disordered" evidence="1">
    <location>
        <begin position="1"/>
        <end position="72"/>
    </location>
</feature>
<gene>
    <name evidence="2" type="ORF">CABS02_02490</name>
</gene>
<dbReference type="AlphaFoldDB" id="A0A9P9XPN3"/>